<sequence>MARVVELSYYPVKGCAGVSAHDAMLTPAGLAHDRSFMVTSEEGVYRTQRRWPRLALIRPGVSADGERLTLRAPGHPYALDVDVDTSGPRRDVDLFGAPFTGIDQGDEAAAWLSEVLGAPSRLVRVPPEHDRVTDGRIPGTSGYADSSAVHVLSRSTLDLLNERLTERGGDALPMDRFRPNIVIGGWDDPHTEDRVRRITIADTELGYTKLAIRCAVTLVDQEAGTRAGPEPLRTLATYRRAVSGGGGVAFGTKYAVLRPGKLSVGDEVRVALWGEAEL</sequence>
<dbReference type="GO" id="GO:0030170">
    <property type="term" value="F:pyridoxal phosphate binding"/>
    <property type="evidence" value="ECO:0007669"/>
    <property type="project" value="InterPro"/>
</dbReference>
<reference evidence="2" key="1">
    <citation type="journal article" date="2014" name="Int. J. Syst. Evol. Microbiol.">
        <title>Complete genome sequence of Corynebacterium casei LMG S-19264T (=DSM 44701T), isolated from a smear-ripened cheese.</title>
        <authorList>
            <consortium name="US DOE Joint Genome Institute (JGI-PGF)"/>
            <person name="Walter F."/>
            <person name="Albersmeier A."/>
            <person name="Kalinowski J."/>
            <person name="Ruckert C."/>
        </authorList>
    </citation>
    <scope>NUCLEOTIDE SEQUENCE</scope>
    <source>
        <strain evidence="2">JCM 3035</strain>
    </source>
</reference>
<comment type="caution">
    <text evidence="2">The sequence shown here is derived from an EMBL/GenBank/DDBJ whole genome shotgun (WGS) entry which is preliminary data.</text>
</comment>
<accession>A0A917QG48</accession>
<dbReference type="RefSeq" id="WP_189320264.1">
    <property type="nucleotide sequence ID" value="NZ_BMPQ01000001.1"/>
</dbReference>
<dbReference type="Pfam" id="PF03473">
    <property type="entry name" value="MOSC"/>
    <property type="match status" value="1"/>
</dbReference>
<name>A0A917QG48_9ACTN</name>
<proteinExistence type="predicted"/>
<dbReference type="Pfam" id="PF03476">
    <property type="entry name" value="MOSC_N"/>
    <property type="match status" value="1"/>
</dbReference>
<reference evidence="2" key="2">
    <citation type="submission" date="2020-09" db="EMBL/GenBank/DDBJ databases">
        <authorList>
            <person name="Sun Q."/>
            <person name="Ohkuma M."/>
        </authorList>
    </citation>
    <scope>NUCLEOTIDE SEQUENCE</scope>
    <source>
        <strain evidence="2">JCM 3035</strain>
    </source>
</reference>
<organism evidence="2 3">
    <name type="scientific">Streptomyces flaveus</name>
    <dbReference type="NCBI Taxonomy" id="66370"/>
    <lineage>
        <taxon>Bacteria</taxon>
        <taxon>Bacillati</taxon>
        <taxon>Actinomycetota</taxon>
        <taxon>Actinomycetes</taxon>
        <taxon>Kitasatosporales</taxon>
        <taxon>Streptomycetaceae</taxon>
        <taxon>Streptomyces</taxon>
        <taxon>Streptomyces aurantiacus group</taxon>
    </lineage>
</organism>
<keyword evidence="3" id="KW-1185">Reference proteome</keyword>
<dbReference type="SUPFAM" id="SSF50800">
    <property type="entry name" value="PK beta-barrel domain-like"/>
    <property type="match status" value="1"/>
</dbReference>
<dbReference type="AlphaFoldDB" id="A0A917QG48"/>
<gene>
    <name evidence="2" type="ORF">GCM10010094_05580</name>
</gene>
<dbReference type="PANTHER" id="PTHR14237">
    <property type="entry name" value="MOLYBDOPTERIN COFACTOR SULFURASE MOSC"/>
    <property type="match status" value="1"/>
</dbReference>
<dbReference type="PANTHER" id="PTHR14237:SF19">
    <property type="entry name" value="MITOCHONDRIAL AMIDOXIME REDUCING COMPONENT 1"/>
    <property type="match status" value="1"/>
</dbReference>
<dbReference type="Proteomes" id="UP000637788">
    <property type="component" value="Unassembled WGS sequence"/>
</dbReference>
<dbReference type="GO" id="GO:0003824">
    <property type="term" value="F:catalytic activity"/>
    <property type="evidence" value="ECO:0007669"/>
    <property type="project" value="InterPro"/>
</dbReference>
<dbReference type="GO" id="GO:0030151">
    <property type="term" value="F:molybdenum ion binding"/>
    <property type="evidence" value="ECO:0007669"/>
    <property type="project" value="InterPro"/>
</dbReference>
<dbReference type="PROSITE" id="PS51340">
    <property type="entry name" value="MOSC"/>
    <property type="match status" value="1"/>
</dbReference>
<evidence type="ECO:0000313" key="3">
    <source>
        <dbReference type="Proteomes" id="UP000637788"/>
    </source>
</evidence>
<evidence type="ECO:0000259" key="1">
    <source>
        <dbReference type="PROSITE" id="PS51340"/>
    </source>
</evidence>
<dbReference type="InterPro" id="IPR011037">
    <property type="entry name" value="Pyrv_Knase-like_insert_dom_sf"/>
</dbReference>
<evidence type="ECO:0000313" key="2">
    <source>
        <dbReference type="EMBL" id="GGK48274.1"/>
    </source>
</evidence>
<dbReference type="SUPFAM" id="SSF141673">
    <property type="entry name" value="MOSC N-terminal domain-like"/>
    <property type="match status" value="1"/>
</dbReference>
<dbReference type="InterPro" id="IPR005302">
    <property type="entry name" value="MoCF_Sase_C"/>
</dbReference>
<protein>
    <submittedName>
        <fullName evidence="2">Molybdenum cofactor sulfurase</fullName>
    </submittedName>
</protein>
<dbReference type="EMBL" id="BMPQ01000001">
    <property type="protein sequence ID" value="GGK48274.1"/>
    <property type="molecule type" value="Genomic_DNA"/>
</dbReference>
<dbReference type="InterPro" id="IPR005303">
    <property type="entry name" value="MOCOS_middle"/>
</dbReference>
<feature type="domain" description="MOSC" evidence="1">
    <location>
        <begin position="120"/>
        <end position="271"/>
    </location>
</feature>